<evidence type="ECO:0000313" key="2">
    <source>
        <dbReference type="EMBL" id="GBP18063.1"/>
    </source>
</evidence>
<evidence type="ECO:0000256" key="1">
    <source>
        <dbReference type="SAM" id="MobiDB-lite"/>
    </source>
</evidence>
<dbReference type="Proteomes" id="UP000299102">
    <property type="component" value="Unassembled WGS sequence"/>
</dbReference>
<organism evidence="2 3">
    <name type="scientific">Eumeta variegata</name>
    <name type="common">Bagworm moth</name>
    <name type="synonym">Eumeta japonica</name>
    <dbReference type="NCBI Taxonomy" id="151549"/>
    <lineage>
        <taxon>Eukaryota</taxon>
        <taxon>Metazoa</taxon>
        <taxon>Ecdysozoa</taxon>
        <taxon>Arthropoda</taxon>
        <taxon>Hexapoda</taxon>
        <taxon>Insecta</taxon>
        <taxon>Pterygota</taxon>
        <taxon>Neoptera</taxon>
        <taxon>Endopterygota</taxon>
        <taxon>Lepidoptera</taxon>
        <taxon>Glossata</taxon>
        <taxon>Ditrysia</taxon>
        <taxon>Tineoidea</taxon>
        <taxon>Psychidae</taxon>
        <taxon>Oiketicinae</taxon>
        <taxon>Eumeta</taxon>
    </lineage>
</organism>
<protein>
    <submittedName>
        <fullName evidence="2">Uncharacterized protein</fullName>
    </submittedName>
</protein>
<dbReference type="AlphaFoldDB" id="A0A4C1TVI9"/>
<sequence length="141" mass="15152">MTAATGRASTGSVTRAICTLRVFACVRVRLTLQKPAPNRCQPVHKRADAVCVGEARTTSSLDRSVSVGFTCRKLMFSKPTANVGIITVGPLLVCPPYHHSRPQHHPAGRVRVRLADLAPAGSSPSRTRRPTPCVLSEAQDE</sequence>
<name>A0A4C1TVI9_EUMVA</name>
<proteinExistence type="predicted"/>
<reference evidence="2 3" key="1">
    <citation type="journal article" date="2019" name="Commun. Biol.">
        <title>The bagworm genome reveals a unique fibroin gene that provides high tensile strength.</title>
        <authorList>
            <person name="Kono N."/>
            <person name="Nakamura H."/>
            <person name="Ohtoshi R."/>
            <person name="Tomita M."/>
            <person name="Numata K."/>
            <person name="Arakawa K."/>
        </authorList>
    </citation>
    <scope>NUCLEOTIDE SEQUENCE [LARGE SCALE GENOMIC DNA]</scope>
</reference>
<gene>
    <name evidence="2" type="ORF">EVAR_17010_1</name>
</gene>
<accession>A0A4C1TVI9</accession>
<evidence type="ECO:0000313" key="3">
    <source>
        <dbReference type="Proteomes" id="UP000299102"/>
    </source>
</evidence>
<keyword evidence="3" id="KW-1185">Reference proteome</keyword>
<dbReference type="EMBL" id="BGZK01000092">
    <property type="protein sequence ID" value="GBP18063.1"/>
    <property type="molecule type" value="Genomic_DNA"/>
</dbReference>
<comment type="caution">
    <text evidence="2">The sequence shown here is derived from an EMBL/GenBank/DDBJ whole genome shotgun (WGS) entry which is preliminary data.</text>
</comment>
<feature type="region of interest" description="Disordered" evidence="1">
    <location>
        <begin position="117"/>
        <end position="141"/>
    </location>
</feature>